<reference evidence="2 3" key="1">
    <citation type="journal article" date="2001" name="Nature">
        <title>Genome sequence and gene compaction of the eukaryote parasite Encephalitozoon cuniculi.</title>
        <authorList>
            <person name="Katinka M.D."/>
            <person name="Duprat S."/>
            <person name="Cornillot E."/>
            <person name="Metenier G."/>
            <person name="Thomarat F."/>
            <person name="Prensier G."/>
            <person name="Barbe V."/>
            <person name="Peyretaillade E."/>
            <person name="Brottier P."/>
            <person name="Wincker P."/>
            <person name="Delbac F."/>
            <person name="El Alaoui H."/>
            <person name="Peyret P."/>
            <person name="Saurin W."/>
            <person name="Gouy M."/>
            <person name="Weissenbach J."/>
            <person name="Vivares C.P."/>
        </authorList>
    </citation>
    <scope>NUCLEOTIDE SEQUENCE [LARGE SCALE GENOMIC DNA]</scope>
    <source>
        <strain evidence="2 3">GB-M1</strain>
    </source>
</reference>
<dbReference type="GeneID" id="859867"/>
<feature type="region of interest" description="Disordered" evidence="1">
    <location>
        <begin position="564"/>
        <end position="592"/>
    </location>
</feature>
<evidence type="ECO:0000313" key="3">
    <source>
        <dbReference type="Proteomes" id="UP000000819"/>
    </source>
</evidence>
<organism evidence="2 3">
    <name type="scientific">Encephalitozoon cuniculi (strain GB-M1)</name>
    <name type="common">Microsporidian parasite</name>
    <dbReference type="NCBI Taxonomy" id="284813"/>
    <lineage>
        <taxon>Eukaryota</taxon>
        <taxon>Fungi</taxon>
        <taxon>Fungi incertae sedis</taxon>
        <taxon>Microsporidia</taxon>
        <taxon>Unikaryonidae</taxon>
        <taxon>Encephalitozoon</taxon>
    </lineage>
</organism>
<gene>
    <name evidence="2" type="ordered locus">ECU10_1030</name>
</gene>
<dbReference type="OrthoDB" id="4699125at2759"/>
<dbReference type="KEGG" id="ecu:ECU10_1030"/>
<dbReference type="Gene3D" id="1.25.10.10">
    <property type="entry name" value="Leucine-rich Repeat Variant"/>
    <property type="match status" value="1"/>
</dbReference>
<keyword evidence="3" id="KW-1185">Reference proteome</keyword>
<dbReference type="InterPro" id="IPR011989">
    <property type="entry name" value="ARM-like"/>
</dbReference>
<evidence type="ECO:0000313" key="2">
    <source>
        <dbReference type="EMBL" id="CAD25822.1"/>
    </source>
</evidence>
<proteinExistence type="predicted"/>
<dbReference type="EMBL" id="AL590449">
    <property type="protein sequence ID" value="CAD25822.1"/>
    <property type="molecule type" value="Genomic_DNA"/>
</dbReference>
<dbReference type="Proteomes" id="UP000000819">
    <property type="component" value="Chromosome X"/>
</dbReference>
<dbReference type="VEuPathDB" id="MicrosporidiaDB:ECU10_1030"/>
<dbReference type="STRING" id="284813.Q8SUD6"/>
<dbReference type="AlphaFoldDB" id="Q8SUD6"/>
<name>Q8SUD6_ENCCU</name>
<dbReference type="RefSeq" id="NP_586218.1">
    <property type="nucleotide sequence ID" value="NM_001042051.1"/>
</dbReference>
<accession>Q8SUD6</accession>
<reference evidence="2 3" key="2">
    <citation type="journal article" date="2009" name="BMC Genomics">
        <title>Identification of transcriptional signals in Encephalitozoon cuniculi widespread among Microsporidia phylum: support for accurate structural genome annotation.</title>
        <authorList>
            <person name="Peyretaillade E."/>
            <person name="Goncalves O."/>
            <person name="Terrat S."/>
            <person name="Dugat-Bony E."/>
            <person name="Wincker P."/>
            <person name="Cornman R.S."/>
            <person name="Evans J.D."/>
            <person name="Delbac F."/>
            <person name="Peyret P."/>
        </authorList>
    </citation>
    <scope>NUCLEOTIDE SEQUENCE [LARGE SCALE GENOMIC DNA]</scope>
    <source>
        <strain evidence="2 3">GB-M1</strain>
    </source>
</reference>
<protein>
    <recommendedName>
        <fullName evidence="4">CLASP N-terminal domain-containing protein</fullName>
    </recommendedName>
</protein>
<evidence type="ECO:0008006" key="4">
    <source>
        <dbReference type="Google" id="ProtNLM"/>
    </source>
</evidence>
<dbReference type="HOGENOM" id="CLU_446242_0_0_1"/>
<dbReference type="InParanoid" id="Q8SUD6"/>
<evidence type="ECO:0000256" key="1">
    <source>
        <dbReference type="SAM" id="MobiDB-lite"/>
    </source>
</evidence>
<sequence>MSLGEIVREAVALQQKKEDENTWSKINDVLLRLTAAVGGTEDAKRVLRGAEELIVRSMQSDRSKLAGTALGLLKSCICILGSEFEMAGQYLGPLVKVCGKSSRVFYSRGEEVLVELCRNVNVGAYTRFFNECSGSANKNVRVAIFKGIEEWARRTGKMEGFEGLVAKGRRDAISEVRDMCKRMVERYGTCEEKGEQSSIGKADGENLRNEMKREPVRMVRRPVRLGSEVMSGIERGGVEKKELAPRFSPLRKQSKTGGIDHDKIKELSRQVKDIASDIRPEMSPRRNGRDLGIGSRIREILSGVKRDKGGTVHPERKDEAVKSVISHEDLTPVRLDRYLNKYREEHGNLGAKKEAVLGSEFDVKDAEVDETLDGSKLEAIECIGRYESKEPNSELKDRIIIGHESLSEEIEDELDVEDGGEGGCPELGVGELSKSLANISINEGDAQDCQDALSLVSAPSGNPYESCAGGHEIESSFKEYTIVESGERECQEVQKEEDEGHLLEAGVSGSCMGKDVSIEESTIPMDSCAESEVRERSRTPDGRKKAFEAMRGNRFAGLLELSESSGEETVFSGKPAERKEGEEWQMNDANDFTSMDSSVEIKRGVFRKG</sequence>